<dbReference type="InterPro" id="IPR001707">
    <property type="entry name" value="Cmp_AcTrfase"/>
</dbReference>
<sequence>MQNFERRRDRFELFNRMDSPAVNLSFTMDLPDFRPWCKAQGLPPFHVLLCAVLRSILKVENFRYRIFEGEVICIDRLTPSYTVVNQHHDLNFAQFAWSDELREFVARSLVAREEASSMAGLNDTYQGMSPRECKNQVFVTCIPWLDFTSIQHPMASVGSPDIPSLAWGKFRNGANGRLQLPFSVQAHHGFVDGYHIHHLAQTIAAELSELMS</sequence>
<evidence type="ECO:0000313" key="2">
    <source>
        <dbReference type="Proteomes" id="UP000583752"/>
    </source>
</evidence>
<proteinExistence type="predicted"/>
<dbReference type="InterPro" id="IPR023213">
    <property type="entry name" value="CAT-like_dom_sf"/>
</dbReference>
<name>A0A848HP55_9BURK</name>
<dbReference type="Gene3D" id="3.30.559.10">
    <property type="entry name" value="Chloramphenicol acetyltransferase-like domain"/>
    <property type="match status" value="1"/>
</dbReference>
<dbReference type="Pfam" id="PF00302">
    <property type="entry name" value="CAT"/>
    <property type="match status" value="1"/>
</dbReference>
<evidence type="ECO:0008006" key="3">
    <source>
        <dbReference type="Google" id="ProtNLM"/>
    </source>
</evidence>
<dbReference type="GO" id="GO:0008811">
    <property type="term" value="F:chloramphenicol O-acetyltransferase activity"/>
    <property type="evidence" value="ECO:0007669"/>
    <property type="project" value="InterPro"/>
</dbReference>
<dbReference type="AlphaFoldDB" id="A0A848HP55"/>
<dbReference type="SMART" id="SM01059">
    <property type="entry name" value="CAT"/>
    <property type="match status" value="1"/>
</dbReference>
<dbReference type="PANTHER" id="PTHR38474:SF1">
    <property type="entry name" value="SLR0299 PROTEIN"/>
    <property type="match status" value="1"/>
</dbReference>
<dbReference type="Proteomes" id="UP000583752">
    <property type="component" value="Unassembled WGS sequence"/>
</dbReference>
<dbReference type="PANTHER" id="PTHR38474">
    <property type="entry name" value="SLR0299 PROTEIN"/>
    <property type="match status" value="1"/>
</dbReference>
<accession>A0A848HP55</accession>
<gene>
    <name evidence="1" type="ORF">HHL21_17215</name>
</gene>
<dbReference type="SUPFAM" id="SSF52777">
    <property type="entry name" value="CoA-dependent acyltransferases"/>
    <property type="match status" value="1"/>
</dbReference>
<comment type="caution">
    <text evidence="1">The sequence shown here is derived from an EMBL/GenBank/DDBJ whole genome shotgun (WGS) entry which is preliminary data.</text>
</comment>
<reference evidence="1 2" key="1">
    <citation type="submission" date="2020-04" db="EMBL/GenBank/DDBJ databases">
        <title>Massilia sp. RP-1-19 isolated from soil.</title>
        <authorList>
            <person name="Dahal R.H."/>
        </authorList>
    </citation>
    <scope>NUCLEOTIDE SEQUENCE [LARGE SCALE GENOMIC DNA]</scope>
    <source>
        <strain evidence="1 2">RP-1-19</strain>
    </source>
</reference>
<evidence type="ECO:0000313" key="1">
    <source>
        <dbReference type="EMBL" id="NML62787.1"/>
    </source>
</evidence>
<organism evidence="1 2">
    <name type="scientific">Massilia polaris</name>
    <dbReference type="NCBI Taxonomy" id="2728846"/>
    <lineage>
        <taxon>Bacteria</taxon>
        <taxon>Pseudomonadati</taxon>
        <taxon>Pseudomonadota</taxon>
        <taxon>Betaproteobacteria</taxon>
        <taxon>Burkholderiales</taxon>
        <taxon>Oxalobacteraceae</taxon>
        <taxon>Telluria group</taxon>
        <taxon>Massilia</taxon>
    </lineage>
</organism>
<dbReference type="EMBL" id="JABBGG010000010">
    <property type="protein sequence ID" value="NML62787.1"/>
    <property type="molecule type" value="Genomic_DNA"/>
</dbReference>
<protein>
    <recommendedName>
        <fullName evidence="3">Chloramphenicol acetyltransferase</fullName>
    </recommendedName>
</protein>
<keyword evidence="2" id="KW-1185">Reference proteome</keyword>